<gene>
    <name evidence="7" type="primary">azaH</name>
    <name evidence="7" type="ORF">DBV05_g12237</name>
</gene>
<evidence type="ECO:0000256" key="3">
    <source>
        <dbReference type="ARBA" id="ARBA00022827"/>
    </source>
</evidence>
<dbReference type="PRINTS" id="PR00420">
    <property type="entry name" value="RNGMNOXGNASE"/>
</dbReference>
<comment type="caution">
    <text evidence="7">The sequence shown here is derived from an EMBL/GenBank/DDBJ whole genome shotgun (WGS) entry which is preliminary data.</text>
</comment>
<name>A0A5N5CUU4_9PEZI</name>
<protein>
    <submittedName>
        <fullName evidence="7">FAD-dependent monooxygenase azaH</fullName>
    </submittedName>
</protein>
<feature type="domain" description="FAD-binding" evidence="6">
    <location>
        <begin position="4"/>
        <end position="363"/>
    </location>
</feature>
<evidence type="ECO:0000256" key="1">
    <source>
        <dbReference type="ARBA" id="ARBA00007992"/>
    </source>
</evidence>
<dbReference type="Proteomes" id="UP000325902">
    <property type="component" value="Unassembled WGS sequence"/>
</dbReference>
<dbReference type="GO" id="GO:0071949">
    <property type="term" value="F:FAD binding"/>
    <property type="evidence" value="ECO:0007669"/>
    <property type="project" value="InterPro"/>
</dbReference>
<organism evidence="7 8">
    <name type="scientific">Lasiodiplodia theobromae</name>
    <dbReference type="NCBI Taxonomy" id="45133"/>
    <lineage>
        <taxon>Eukaryota</taxon>
        <taxon>Fungi</taxon>
        <taxon>Dikarya</taxon>
        <taxon>Ascomycota</taxon>
        <taxon>Pezizomycotina</taxon>
        <taxon>Dothideomycetes</taxon>
        <taxon>Dothideomycetes incertae sedis</taxon>
        <taxon>Botryosphaeriales</taxon>
        <taxon>Botryosphaeriaceae</taxon>
        <taxon>Lasiodiplodia</taxon>
    </lineage>
</organism>
<keyword evidence="8" id="KW-1185">Reference proteome</keyword>
<reference evidence="7 8" key="1">
    <citation type="journal article" date="2019" name="Sci. Rep.">
        <title>A multi-omics analysis of the grapevine pathogen Lasiodiplodia theobromae reveals that temperature affects the expression of virulence- and pathogenicity-related genes.</title>
        <authorList>
            <person name="Felix C."/>
            <person name="Meneses R."/>
            <person name="Goncalves M.F.M."/>
            <person name="Tilleman L."/>
            <person name="Duarte A.S."/>
            <person name="Jorrin-Novo J.V."/>
            <person name="Van de Peer Y."/>
            <person name="Deforce D."/>
            <person name="Van Nieuwerburgh F."/>
            <person name="Esteves A.C."/>
            <person name="Alves A."/>
        </authorList>
    </citation>
    <scope>NUCLEOTIDE SEQUENCE [LARGE SCALE GENOMIC DNA]</scope>
    <source>
        <strain evidence="7 8">LA-SOL3</strain>
    </source>
</reference>
<evidence type="ECO:0000256" key="2">
    <source>
        <dbReference type="ARBA" id="ARBA00022630"/>
    </source>
</evidence>
<dbReference type="PANTHER" id="PTHR13789:SF314">
    <property type="entry name" value="FAD-BINDING DOMAIN-CONTAINING PROTEIN"/>
    <property type="match status" value="1"/>
</dbReference>
<dbReference type="SUPFAM" id="SSF54373">
    <property type="entry name" value="FAD-linked reductases, C-terminal domain"/>
    <property type="match status" value="1"/>
</dbReference>
<keyword evidence="4" id="KW-0560">Oxidoreductase</keyword>
<proteinExistence type="inferred from homology"/>
<dbReference type="Gene3D" id="3.50.50.60">
    <property type="entry name" value="FAD/NAD(P)-binding domain"/>
    <property type="match status" value="1"/>
</dbReference>
<evidence type="ECO:0000256" key="4">
    <source>
        <dbReference type="ARBA" id="ARBA00023002"/>
    </source>
</evidence>
<keyword evidence="3" id="KW-0274">FAD</keyword>
<evidence type="ECO:0000256" key="5">
    <source>
        <dbReference type="ARBA" id="ARBA00023033"/>
    </source>
</evidence>
<dbReference type="PANTHER" id="PTHR13789">
    <property type="entry name" value="MONOOXYGENASE"/>
    <property type="match status" value="1"/>
</dbReference>
<evidence type="ECO:0000313" key="7">
    <source>
        <dbReference type="EMBL" id="KAB2569082.1"/>
    </source>
</evidence>
<dbReference type="SUPFAM" id="SSF51905">
    <property type="entry name" value="FAD/NAD(P)-binding domain"/>
    <property type="match status" value="1"/>
</dbReference>
<dbReference type="Pfam" id="PF01494">
    <property type="entry name" value="FAD_binding_3"/>
    <property type="match status" value="1"/>
</dbReference>
<dbReference type="OrthoDB" id="9993796at2759"/>
<comment type="similarity">
    <text evidence="1">Belongs to the paxM FAD-dependent monooxygenase family.</text>
</comment>
<evidence type="ECO:0000259" key="6">
    <source>
        <dbReference type="Pfam" id="PF01494"/>
    </source>
</evidence>
<keyword evidence="2" id="KW-0285">Flavoprotein</keyword>
<dbReference type="InterPro" id="IPR036188">
    <property type="entry name" value="FAD/NAD-bd_sf"/>
</dbReference>
<evidence type="ECO:0000313" key="8">
    <source>
        <dbReference type="Proteomes" id="UP000325902"/>
    </source>
</evidence>
<sequence length="420" mass="45776">MPIKIIIVGGGIAGLTAAAALRRNGHEIKIFEQSSFSNEVGAAANLPPNVMPVLRQIEADENIMKPIQAYALRVVPKDGKQPMIAMDPGMFEAETGIKARWLLSHRADIHACLRDAATRPIPGTSTPEFHLSSRVVAVDAQAGTVTFQDGTTESADLIIGADGLHSVSIKEVIGEPPVINTGQNCFRFLVPTEKVLNNPRTRSFITRAGVNTLDAIFDNEAKLKCMIYPCRQGSLLNLLVIHPSEHTNADLQGGWHSPGSMETLKTMMSGYYPQLQEVVAMAEDLKLWSFSTRDPPPTYHKDRLVLIGDAAHHMLSHYGQGAVQGMEDAGALGVLLDATTTPASLPTRLKAWNAMRYPRGTAIAIFGRTDLSQIDTVLPLAKKFVPGVEKPADMTKWLWAYDVVEDAKETLEELKREGVV</sequence>
<dbReference type="InterPro" id="IPR050493">
    <property type="entry name" value="FAD-dep_Monooxygenase_BioMet"/>
</dbReference>
<accession>A0A5N5CUU4</accession>
<dbReference type="GO" id="GO:0004497">
    <property type="term" value="F:monooxygenase activity"/>
    <property type="evidence" value="ECO:0007669"/>
    <property type="project" value="UniProtKB-KW"/>
</dbReference>
<dbReference type="EMBL" id="VCHE01000228">
    <property type="protein sequence ID" value="KAB2569082.1"/>
    <property type="molecule type" value="Genomic_DNA"/>
</dbReference>
<dbReference type="InterPro" id="IPR002938">
    <property type="entry name" value="FAD-bd"/>
</dbReference>
<dbReference type="AlphaFoldDB" id="A0A5N5CUU4"/>
<keyword evidence="5 7" id="KW-0503">Monooxygenase</keyword>